<sequence>MTTATIREITGTIQKDNDTHHGSTQMYCPIYGEYYATVDADYAATTETWQVTYINDRRQTPLGLAYRVLCVHPDRSCKRLHRTPARLAEDDFEVVMDLDDRWKASKFDTFEEFWK</sequence>
<evidence type="ECO:0000313" key="6">
    <source>
        <dbReference type="Proteomes" id="UP000440732"/>
    </source>
</evidence>
<dbReference type="EMBL" id="QXFX01000293">
    <property type="protein sequence ID" value="KAE9121641.1"/>
    <property type="molecule type" value="Genomic_DNA"/>
</dbReference>
<protein>
    <submittedName>
        <fullName evidence="3">Uncharacterized protein</fullName>
    </submittedName>
</protein>
<evidence type="ECO:0000313" key="8">
    <source>
        <dbReference type="Proteomes" id="UP000488956"/>
    </source>
</evidence>
<dbReference type="Proteomes" id="UP000441208">
    <property type="component" value="Unassembled WGS sequence"/>
</dbReference>
<dbReference type="Proteomes" id="UP000437068">
    <property type="component" value="Unassembled WGS sequence"/>
</dbReference>
<proteinExistence type="predicted"/>
<comment type="caution">
    <text evidence="3">The sequence shown here is derived from an EMBL/GenBank/DDBJ whole genome shotgun (WGS) entry which is preliminary data.</text>
</comment>
<name>A0A6A3TLS7_9STRA</name>
<dbReference type="EMBL" id="QXGA01003893">
    <property type="protein sequence ID" value="KAE9078225.1"/>
    <property type="molecule type" value="Genomic_DNA"/>
</dbReference>
<evidence type="ECO:0000313" key="2">
    <source>
        <dbReference type="EMBL" id="KAE9121641.1"/>
    </source>
</evidence>
<gene>
    <name evidence="4" type="ORF">PF001_g1420</name>
    <name evidence="1" type="ORF">PF006_g27759</name>
    <name evidence="3" type="ORF">PF007_g2180</name>
    <name evidence="2" type="ORF">PF010_g7023</name>
</gene>
<dbReference type="AlphaFoldDB" id="A0A6A3TLS7"/>
<dbReference type="Proteomes" id="UP000488956">
    <property type="component" value="Unassembled WGS sequence"/>
</dbReference>
<reference evidence="5 6" key="1">
    <citation type="submission" date="2018-08" db="EMBL/GenBank/DDBJ databases">
        <title>Genomic investigation of the strawberry pathogen Phytophthora fragariae indicates pathogenicity is determined by transcriptional variation in three key races.</title>
        <authorList>
            <person name="Adams T.M."/>
            <person name="Armitage A.D."/>
            <person name="Sobczyk M.K."/>
            <person name="Bates H.J."/>
            <person name="Dunwell J.M."/>
            <person name="Nellist C.F."/>
            <person name="Harrison R.J."/>
        </authorList>
    </citation>
    <scope>NUCLEOTIDE SEQUENCE [LARGE SCALE GENOMIC DNA]</scope>
    <source>
        <strain evidence="4 5">A4</strain>
        <strain evidence="1 6">NOV-5</strain>
        <strain evidence="3 7">NOV-71</strain>
        <strain evidence="2 8">ONT-3</strain>
    </source>
</reference>
<dbReference type="Proteomes" id="UP000440732">
    <property type="component" value="Unassembled WGS sequence"/>
</dbReference>
<organism evidence="3 7">
    <name type="scientific">Phytophthora fragariae</name>
    <dbReference type="NCBI Taxonomy" id="53985"/>
    <lineage>
        <taxon>Eukaryota</taxon>
        <taxon>Sar</taxon>
        <taxon>Stramenopiles</taxon>
        <taxon>Oomycota</taxon>
        <taxon>Peronosporomycetes</taxon>
        <taxon>Peronosporales</taxon>
        <taxon>Peronosporaceae</taxon>
        <taxon>Phytophthora</taxon>
    </lineage>
</organism>
<evidence type="ECO:0000313" key="4">
    <source>
        <dbReference type="EMBL" id="KAE9328428.1"/>
    </source>
</evidence>
<evidence type="ECO:0000313" key="1">
    <source>
        <dbReference type="EMBL" id="KAE9078225.1"/>
    </source>
</evidence>
<dbReference type="EMBL" id="QXGE01000034">
    <property type="protein sequence ID" value="KAE9328428.1"/>
    <property type="molecule type" value="Genomic_DNA"/>
</dbReference>
<evidence type="ECO:0000313" key="7">
    <source>
        <dbReference type="Proteomes" id="UP000441208"/>
    </source>
</evidence>
<evidence type="ECO:0000313" key="3">
    <source>
        <dbReference type="EMBL" id="KAE9136503.1"/>
    </source>
</evidence>
<evidence type="ECO:0000313" key="5">
    <source>
        <dbReference type="Proteomes" id="UP000437068"/>
    </source>
</evidence>
<accession>A0A6A3TLS7</accession>
<dbReference type="EMBL" id="QXFZ01000057">
    <property type="protein sequence ID" value="KAE9136503.1"/>
    <property type="molecule type" value="Genomic_DNA"/>
</dbReference>